<dbReference type="Pfam" id="PF19307">
    <property type="entry name" value="SrpI-like"/>
    <property type="match status" value="1"/>
</dbReference>
<evidence type="ECO:0000313" key="3">
    <source>
        <dbReference type="Proteomes" id="UP000598360"/>
    </source>
</evidence>
<dbReference type="AlphaFoldDB" id="A0A929BB06"/>
<evidence type="ECO:0000259" key="1">
    <source>
        <dbReference type="Pfam" id="PF19307"/>
    </source>
</evidence>
<name>A0A929BB06_9PSEU</name>
<reference evidence="2" key="1">
    <citation type="submission" date="2020-10" db="EMBL/GenBank/DDBJ databases">
        <title>Diversity and distribution of actinomycetes associated with coral in the coast of Hainan.</title>
        <authorList>
            <person name="Li F."/>
        </authorList>
    </citation>
    <scope>NUCLEOTIDE SEQUENCE</scope>
    <source>
        <strain evidence="2">HNM0983</strain>
    </source>
</reference>
<organism evidence="2 3">
    <name type="scientific">Saccharopolyspora montiporae</name>
    <dbReference type="NCBI Taxonomy" id="2781240"/>
    <lineage>
        <taxon>Bacteria</taxon>
        <taxon>Bacillati</taxon>
        <taxon>Actinomycetota</taxon>
        <taxon>Actinomycetes</taxon>
        <taxon>Pseudonocardiales</taxon>
        <taxon>Pseudonocardiaceae</taxon>
        <taxon>Saccharopolyspora</taxon>
    </lineage>
</organism>
<accession>A0A929BB06</accession>
<dbReference type="InterPro" id="IPR045641">
    <property type="entry name" value="SrpI-like"/>
</dbReference>
<sequence>TGPPTPDDLDELVSRRRRTRFLLAHPRTIAAFGRECTRRGIYPEPTDVGGRTVQAWRGIPLLPSDKVPISDRGTSSVLAMRTGEDDQGVVGLHRTGLADEYQPGISARFMGIDRNAVMSYLVSTYYSAAALVPDSLGVLEHVEINR</sequence>
<protein>
    <submittedName>
        <fullName evidence="2">Crp/Fnr family transcriptional regulator</fullName>
    </submittedName>
</protein>
<keyword evidence="3" id="KW-1185">Reference proteome</keyword>
<feature type="non-terminal residue" evidence="2">
    <location>
        <position position="1"/>
    </location>
</feature>
<gene>
    <name evidence="2" type="ORF">IQ251_19315</name>
</gene>
<feature type="domain" description="Type 2A encapsulin shell protein SrpI-like" evidence="1">
    <location>
        <begin position="1"/>
        <end position="145"/>
    </location>
</feature>
<dbReference type="Proteomes" id="UP000598360">
    <property type="component" value="Unassembled WGS sequence"/>
</dbReference>
<dbReference type="EMBL" id="JADEYC010000046">
    <property type="protein sequence ID" value="MBE9376604.1"/>
    <property type="molecule type" value="Genomic_DNA"/>
</dbReference>
<comment type="caution">
    <text evidence="2">The sequence shown here is derived from an EMBL/GenBank/DDBJ whole genome shotgun (WGS) entry which is preliminary data.</text>
</comment>
<evidence type="ECO:0000313" key="2">
    <source>
        <dbReference type="EMBL" id="MBE9376604.1"/>
    </source>
</evidence>
<proteinExistence type="predicted"/>